<dbReference type="Proteomes" id="UP001057580">
    <property type="component" value="Chromosome"/>
</dbReference>
<protein>
    <submittedName>
        <fullName evidence="1">Uncharacterized protein</fullName>
    </submittedName>
</protein>
<dbReference type="KEGG" id="ssai:N0B31_09390"/>
<reference evidence="1" key="1">
    <citation type="submission" date="2022-09" db="EMBL/GenBank/DDBJ databases">
        <title>Diverse halophilic archaea isolated from saline environments.</title>
        <authorList>
            <person name="Cui H.-L."/>
        </authorList>
    </citation>
    <scope>NUCLEOTIDE SEQUENCE</scope>
    <source>
        <strain evidence="1">ZS-35-S2</strain>
    </source>
</reference>
<dbReference type="GeneID" id="74942634"/>
<keyword evidence="2" id="KW-1185">Reference proteome</keyword>
<evidence type="ECO:0000313" key="1">
    <source>
        <dbReference type="EMBL" id="UWM56489.1"/>
    </source>
</evidence>
<dbReference type="EMBL" id="CP104003">
    <property type="protein sequence ID" value="UWM56489.1"/>
    <property type="molecule type" value="Genomic_DNA"/>
</dbReference>
<accession>A0A9E7R621</accession>
<gene>
    <name evidence="1" type="ORF">N0B31_09390</name>
</gene>
<evidence type="ECO:0000313" key="2">
    <source>
        <dbReference type="Proteomes" id="UP001057580"/>
    </source>
</evidence>
<organism evidence="1 2">
    <name type="scientific">Salinirubellus salinus</name>
    <dbReference type="NCBI Taxonomy" id="1364945"/>
    <lineage>
        <taxon>Archaea</taxon>
        <taxon>Methanobacteriati</taxon>
        <taxon>Methanobacteriota</taxon>
        <taxon>Stenosarchaea group</taxon>
        <taxon>Halobacteria</taxon>
        <taxon>Halobacteriales</taxon>
        <taxon>Natronomonadaceae</taxon>
        <taxon>Salinirubellus</taxon>
    </lineage>
</organism>
<dbReference type="RefSeq" id="WP_260643603.1">
    <property type="nucleotide sequence ID" value="NZ_CP104003.1"/>
</dbReference>
<dbReference type="AlphaFoldDB" id="A0A9E7R621"/>
<name>A0A9E7R621_9EURY</name>
<proteinExistence type="predicted"/>
<dbReference type="Pfam" id="PF23367">
    <property type="entry name" value="DUF7091"/>
    <property type="match status" value="1"/>
</dbReference>
<sequence length="95" mass="10975">MGNRRRLKWLLRTKLRSAGRQIEEARQQYRDGVASAKSGLPRDERGRAKVVCRRYAEKRAVSLDDASRPHCFDPDSVDCRGCVEDIREGVVETWE</sequence>
<dbReference type="InterPro" id="IPR055517">
    <property type="entry name" value="DUF7091"/>
</dbReference>